<dbReference type="Gramene" id="Zm00001eb156760_T001">
    <property type="protein sequence ID" value="Zm00001eb156760_P001"/>
    <property type="gene ID" value="Zm00001eb156760"/>
</dbReference>
<keyword evidence="3" id="KW-1185">Reference proteome</keyword>
<dbReference type="PROSITE" id="PS50297">
    <property type="entry name" value="ANK_REP_REGION"/>
    <property type="match status" value="1"/>
</dbReference>
<feature type="repeat" description="ANK" evidence="1">
    <location>
        <begin position="178"/>
        <end position="210"/>
    </location>
</feature>
<reference evidence="2" key="3">
    <citation type="submission" date="2021-05" db="UniProtKB">
        <authorList>
            <consortium name="EnsemblPlants"/>
        </authorList>
    </citation>
    <scope>IDENTIFICATION</scope>
    <source>
        <strain evidence="2">cv. B73</strain>
    </source>
</reference>
<organism evidence="2 3">
    <name type="scientific">Zea mays</name>
    <name type="common">Maize</name>
    <dbReference type="NCBI Taxonomy" id="4577"/>
    <lineage>
        <taxon>Eukaryota</taxon>
        <taxon>Viridiplantae</taxon>
        <taxon>Streptophyta</taxon>
        <taxon>Embryophyta</taxon>
        <taxon>Tracheophyta</taxon>
        <taxon>Spermatophyta</taxon>
        <taxon>Magnoliopsida</taxon>
        <taxon>Liliopsida</taxon>
        <taxon>Poales</taxon>
        <taxon>Poaceae</taxon>
        <taxon>PACMAD clade</taxon>
        <taxon>Panicoideae</taxon>
        <taxon>Andropogonodae</taxon>
        <taxon>Andropogoneae</taxon>
        <taxon>Tripsacinae</taxon>
        <taxon>Zea</taxon>
    </lineage>
</organism>
<dbReference type="Gene3D" id="1.25.40.20">
    <property type="entry name" value="Ankyrin repeat-containing domain"/>
    <property type="match status" value="1"/>
</dbReference>
<accession>A0A804NF83</accession>
<dbReference type="SMART" id="SM00248">
    <property type="entry name" value="ANK"/>
    <property type="match status" value="1"/>
</dbReference>
<dbReference type="PROSITE" id="PS50088">
    <property type="entry name" value="ANK_REPEAT"/>
    <property type="match status" value="1"/>
</dbReference>
<dbReference type="EnsemblPlants" id="Zm00001eb156760_T001">
    <property type="protein sequence ID" value="Zm00001eb156760_P001"/>
    <property type="gene ID" value="Zm00001eb156760"/>
</dbReference>
<dbReference type="InterPro" id="IPR002110">
    <property type="entry name" value="Ankyrin_rpt"/>
</dbReference>
<reference evidence="2" key="2">
    <citation type="submission" date="2019-07" db="EMBL/GenBank/DDBJ databases">
        <authorList>
            <person name="Seetharam A."/>
            <person name="Woodhouse M."/>
            <person name="Cannon E."/>
        </authorList>
    </citation>
    <scope>NUCLEOTIDE SEQUENCE [LARGE SCALE GENOMIC DNA]</scope>
    <source>
        <strain evidence="2">cv. B73</strain>
    </source>
</reference>
<dbReference type="Proteomes" id="UP000007305">
    <property type="component" value="Chromosome 3"/>
</dbReference>
<dbReference type="AlphaFoldDB" id="A0A804NF83"/>
<evidence type="ECO:0000313" key="2">
    <source>
        <dbReference type="EnsemblPlants" id="Zm00001eb156760_P001"/>
    </source>
</evidence>
<protein>
    <submittedName>
        <fullName evidence="2">Uncharacterized protein</fullName>
    </submittedName>
</protein>
<sequence>MSPDVISDFVSRFEIELLSTASLPLAPPPLPPPHALASRPLRLQLLLLCPLASEESCLHLCLTFSRWPVQIDEVEENSEYPCLILALPTPRTSDDLLSDVAPVDCPPPDIFGWSHQDQIKKWQKVVVDRCGMLPEEASLRALLHYPSLGNAEGNAVWISLWVLKSLLMLLIPNESDNDGHTTLHIAASRGDKQCVKLLLDYGANPNATDHIQTSHKEQGPGVNVSLPVSLGCG</sequence>
<proteinExistence type="predicted"/>
<reference evidence="3" key="1">
    <citation type="submission" date="2015-12" db="EMBL/GenBank/DDBJ databases">
        <title>Update maize B73 reference genome by single molecule sequencing technologies.</title>
        <authorList>
            <consortium name="Maize Genome Sequencing Project"/>
            <person name="Ware D."/>
        </authorList>
    </citation>
    <scope>NUCLEOTIDE SEQUENCE [LARGE SCALE GENOMIC DNA]</scope>
    <source>
        <strain evidence="3">cv. B73</strain>
    </source>
</reference>
<dbReference type="InParanoid" id="A0A804NF83"/>
<evidence type="ECO:0000256" key="1">
    <source>
        <dbReference type="PROSITE-ProRule" id="PRU00023"/>
    </source>
</evidence>
<dbReference type="InterPro" id="IPR036770">
    <property type="entry name" value="Ankyrin_rpt-contain_sf"/>
</dbReference>
<keyword evidence="1" id="KW-0040">ANK repeat</keyword>
<dbReference type="Pfam" id="PF00023">
    <property type="entry name" value="Ank"/>
    <property type="match status" value="1"/>
</dbReference>
<name>A0A804NF83_MAIZE</name>
<dbReference type="SUPFAM" id="SSF48403">
    <property type="entry name" value="Ankyrin repeat"/>
    <property type="match status" value="1"/>
</dbReference>
<evidence type="ECO:0000313" key="3">
    <source>
        <dbReference type="Proteomes" id="UP000007305"/>
    </source>
</evidence>